<dbReference type="SUPFAM" id="SSF50729">
    <property type="entry name" value="PH domain-like"/>
    <property type="match status" value="1"/>
</dbReference>
<feature type="compositionally biased region" description="Polar residues" evidence="1">
    <location>
        <begin position="271"/>
        <end position="281"/>
    </location>
</feature>
<feature type="compositionally biased region" description="Basic and acidic residues" evidence="1">
    <location>
        <begin position="805"/>
        <end position="818"/>
    </location>
</feature>
<evidence type="ECO:0000313" key="2">
    <source>
        <dbReference type="EMBL" id="CAG6757952.1"/>
    </source>
</evidence>
<feature type="compositionally biased region" description="Basic and acidic residues" evidence="1">
    <location>
        <begin position="873"/>
        <end position="889"/>
    </location>
</feature>
<dbReference type="EMBL" id="HBUF01548381">
    <property type="protein sequence ID" value="CAG6757951.1"/>
    <property type="molecule type" value="Transcribed_RNA"/>
</dbReference>
<proteinExistence type="predicted"/>
<name>A0A8D9A2V0_9HEMI</name>
<feature type="region of interest" description="Disordered" evidence="1">
    <location>
        <begin position="304"/>
        <end position="329"/>
    </location>
</feature>
<dbReference type="PANTHER" id="PTHR41148">
    <property type="entry name" value="LP09875P"/>
    <property type="match status" value="1"/>
</dbReference>
<dbReference type="Gene3D" id="2.30.29.30">
    <property type="entry name" value="Pleckstrin-homology domain (PH domain)/Phosphotyrosine-binding domain (PTB)"/>
    <property type="match status" value="1"/>
</dbReference>
<feature type="compositionally biased region" description="Basic and acidic residues" evidence="1">
    <location>
        <begin position="606"/>
        <end position="655"/>
    </location>
</feature>
<dbReference type="EMBL" id="HBUF01548382">
    <property type="protein sequence ID" value="CAG6757952.1"/>
    <property type="molecule type" value="Transcribed_RNA"/>
</dbReference>
<feature type="compositionally biased region" description="Low complexity" evidence="1">
    <location>
        <begin position="183"/>
        <end position="193"/>
    </location>
</feature>
<feature type="compositionally biased region" description="Basic and acidic residues" evidence="1">
    <location>
        <begin position="961"/>
        <end position="1004"/>
    </location>
</feature>
<feature type="compositionally biased region" description="Low complexity" evidence="1">
    <location>
        <begin position="944"/>
        <end position="955"/>
    </location>
</feature>
<feature type="compositionally biased region" description="Basic and acidic residues" evidence="1">
    <location>
        <begin position="716"/>
        <end position="726"/>
    </location>
</feature>
<feature type="compositionally biased region" description="Basic and acidic residues" evidence="1">
    <location>
        <begin position="309"/>
        <end position="319"/>
    </location>
</feature>
<reference evidence="2" key="1">
    <citation type="submission" date="2021-05" db="EMBL/GenBank/DDBJ databases">
        <authorList>
            <person name="Alioto T."/>
            <person name="Alioto T."/>
            <person name="Gomez Garrido J."/>
        </authorList>
    </citation>
    <scope>NUCLEOTIDE SEQUENCE</scope>
</reference>
<dbReference type="EMBL" id="HBUF01548383">
    <property type="protein sequence ID" value="CAG6757953.1"/>
    <property type="molecule type" value="Transcribed_RNA"/>
</dbReference>
<dbReference type="PANTHER" id="PTHR41148:SF1">
    <property type="entry name" value="LP09875P"/>
    <property type="match status" value="1"/>
</dbReference>
<feature type="compositionally biased region" description="Basic and acidic residues" evidence="1">
    <location>
        <begin position="677"/>
        <end position="699"/>
    </location>
</feature>
<feature type="region of interest" description="Disordered" evidence="1">
    <location>
        <begin position="778"/>
        <end position="844"/>
    </location>
</feature>
<feature type="compositionally biased region" description="Basic and acidic residues" evidence="1">
    <location>
        <begin position="778"/>
        <end position="796"/>
    </location>
</feature>
<feature type="region of interest" description="Disordered" evidence="1">
    <location>
        <begin position="222"/>
        <end position="289"/>
    </location>
</feature>
<dbReference type="InterPro" id="IPR011993">
    <property type="entry name" value="PH-like_dom_sf"/>
</dbReference>
<sequence>MAFKLKKDVKKSSYYVWFLGSKESNGLRGNEYIIPILNEFIEKEKVVEPFKITLQISHKGIKIIQNISENQNVGVANVKKNDLIKHFIPQHSITCVYQHEDIVSMIMLLYNPITKCPLHVHAYRCDSVETATILTKQITTIIERPENVKKINEMELKMINKGVINSASHKYGKQNLSTRESETSGTSSGSGSSAMNDKVINLYDCLTAELKLKLSKDMDQAPILLPPRDYDTVRRKKGNHSQVDMRRMVGIPAGRRNTNNSSNSSGIGSDHANSPCSLHNDSTSDEDWNIQQPDDFEVEDPNAEIEDVPWDKNNREPPPLDKPWNRKNINTEWGKRNDEYIQNNLNNRNNRIDEVDNRYSKDIGRNVNKDIDIKRNIVNREYLPKESNRVERQHSKIEKDRNIVDVNRHLRRAESINKGNQIIKNKDKSVDRDLFVREGHKSNFSKTNSNSNLFGSRNEDQIMFNEKVPNFVKQMSSTQDQFEKNYDQRHIGRNYYENRQRSPSPNETSPRDRFIDAKEKFKLLEKERLAEEKKLIQQNIEKKIKEKERPISPIPINKNDVRRSWSIESEENKMGGGRVRNRELDDRIKRHTEIEIEERNRRNWDDEMQRKSEEREREKAFQEKERLARQRYKESQTRVEMGRYGQDKSSRESSVSKEYFGKGAALHQSKSEQISQARERSYQDLRHVSESPPRNKESPQRAYINFSRDSPTRNSPFKERPMRDSPTRSVSSWDLPLRESPARALPVESPSKKLSPREMLMRDAQEVRAIHDLNISKDLRDPCKFPAKEQLKKLSSRDSQSPIRESSRSSHSPVREYSRTSQSPVIESHLKYSPRNVPLESIPLERYRSPTRFDSPKSLGFEVSRTYDDSPRISHEVNRSFDGRGREVPSRSFDTYDIQGRGEISRHKILENSKKVTPDPIEEEKRRYSQELAKEFKRKSMLNLSENNSHVSSSSYQELQENERYPGLDKEPSRPDRYDPRLERERMSDDLRPERDPRAAQRFDRHRMDRSAPVERDLIDPRVGRDPRMVRDLRPEREYREHRDHRVELRDHHKRYERDPRFDPDPRLAQQMNSPRYRHSYAEAYHRDVQRTNSCLSSGRVGIASIHPY</sequence>
<evidence type="ECO:0000256" key="1">
    <source>
        <dbReference type="SAM" id="MobiDB-lite"/>
    </source>
</evidence>
<protein>
    <submittedName>
        <fullName evidence="2">Uncharacterized protein</fullName>
    </submittedName>
</protein>
<organism evidence="2">
    <name type="scientific">Cacopsylla melanoneura</name>
    <dbReference type="NCBI Taxonomy" id="428564"/>
    <lineage>
        <taxon>Eukaryota</taxon>
        <taxon>Metazoa</taxon>
        <taxon>Ecdysozoa</taxon>
        <taxon>Arthropoda</taxon>
        <taxon>Hexapoda</taxon>
        <taxon>Insecta</taxon>
        <taxon>Pterygota</taxon>
        <taxon>Neoptera</taxon>
        <taxon>Paraneoptera</taxon>
        <taxon>Hemiptera</taxon>
        <taxon>Sternorrhyncha</taxon>
        <taxon>Psylloidea</taxon>
        <taxon>Psyllidae</taxon>
        <taxon>Psyllinae</taxon>
        <taxon>Cacopsylla</taxon>
    </lineage>
</organism>
<feature type="region of interest" description="Disordered" evidence="1">
    <location>
        <begin position="494"/>
        <end position="515"/>
    </location>
</feature>
<feature type="region of interest" description="Disordered" evidence="1">
    <location>
        <begin position="873"/>
        <end position="893"/>
    </location>
</feature>
<dbReference type="AlphaFoldDB" id="A0A8D9A2V0"/>
<accession>A0A8D9A2V0</accession>
<dbReference type="EMBL" id="HBUF01203104">
    <property type="protein sequence ID" value="CAG6662624.1"/>
    <property type="molecule type" value="Transcribed_RNA"/>
</dbReference>
<dbReference type="EMBL" id="HBUF01203105">
    <property type="protein sequence ID" value="CAG6662625.1"/>
    <property type="molecule type" value="Transcribed_RNA"/>
</dbReference>
<feature type="region of interest" description="Disordered" evidence="1">
    <location>
        <begin position="170"/>
        <end position="193"/>
    </location>
</feature>
<feature type="region of interest" description="Disordered" evidence="1">
    <location>
        <begin position="944"/>
        <end position="1004"/>
    </location>
</feature>
<feature type="region of interest" description="Disordered" evidence="1">
    <location>
        <begin position="606"/>
        <end position="758"/>
    </location>
</feature>